<dbReference type="Proteomes" id="UP000095472">
    <property type="component" value="Chromosome"/>
</dbReference>
<evidence type="ECO:0000313" key="2">
    <source>
        <dbReference type="Proteomes" id="UP000095472"/>
    </source>
</evidence>
<dbReference type="EMBL" id="CP182909">
    <property type="protein sequence ID" value="XPM65790.1"/>
    <property type="molecule type" value="Genomic_DNA"/>
</dbReference>
<organism evidence="1 2">
    <name type="scientific">Desertifilum tharense IPPAS B-1220</name>
    <dbReference type="NCBI Taxonomy" id="1781255"/>
    <lineage>
        <taxon>Bacteria</taxon>
        <taxon>Bacillati</taxon>
        <taxon>Cyanobacteriota</taxon>
        <taxon>Cyanophyceae</taxon>
        <taxon>Desertifilales</taxon>
        <taxon>Desertifilaceae</taxon>
        <taxon>Desertifilum</taxon>
    </lineage>
</organism>
<name>A0ACD5GYU7_9CYAN</name>
<keyword evidence="2" id="KW-1185">Reference proteome</keyword>
<reference evidence="1 2" key="1">
    <citation type="journal article" date="2016" name="Genome Announc.">
        <title>Draft Genome Sequence of the Thermotolerant Cyanobacterium Desertifilum sp. IPPAS B-1220.</title>
        <authorList>
            <person name="Mironov K.S."/>
            <person name="Sinetova M.A."/>
            <person name="Bolatkhan K."/>
            <person name="Zayadan B.K."/>
            <person name="Ustinova V.V."/>
            <person name="Kupriyanova E.V."/>
            <person name="Skrypnik A.N."/>
            <person name="Gogoleva N.E."/>
            <person name="Gogolev Y.V."/>
            <person name="Los D.A."/>
        </authorList>
    </citation>
    <scope>NUCLEOTIDE SEQUENCE [LARGE SCALE GENOMIC DNA]</scope>
    <source>
        <strain evidence="1 2">IPPAS B-1220</strain>
    </source>
</reference>
<proteinExistence type="predicted"/>
<evidence type="ECO:0000313" key="1">
    <source>
        <dbReference type="EMBL" id="XPM65790.1"/>
    </source>
</evidence>
<accession>A0ACD5GYU7</accession>
<sequence>MKCIDLNSEEALKLETVAQDIVTHFLGQSSGSKRKQYEGGDRILDRLL</sequence>
<gene>
    <name evidence="1" type="ORF">BH720_009690</name>
</gene>
<protein>
    <submittedName>
        <fullName evidence="1">Uncharacterized protein</fullName>
    </submittedName>
</protein>